<keyword evidence="4" id="KW-1185">Reference proteome</keyword>
<dbReference type="SMART" id="SM01373">
    <property type="entry name" value="MAGE"/>
    <property type="match status" value="1"/>
</dbReference>
<evidence type="ECO:0000313" key="4">
    <source>
        <dbReference type="Proteomes" id="UP000070520"/>
    </source>
</evidence>
<organism evidence="3 4">
    <name type="scientific">candidate division MSBL1 archaeon SCGC-AAA261C02</name>
    <dbReference type="NCBI Taxonomy" id="1698272"/>
    <lineage>
        <taxon>Archaea</taxon>
        <taxon>Methanobacteriati</taxon>
        <taxon>Methanobacteriota</taxon>
        <taxon>candidate division MSBL1</taxon>
    </lineage>
</organism>
<feature type="region of interest" description="Disordered" evidence="1">
    <location>
        <begin position="1"/>
        <end position="38"/>
    </location>
</feature>
<protein>
    <recommendedName>
        <fullName evidence="2">MAGE domain-containing protein</fullName>
    </recommendedName>
</protein>
<evidence type="ECO:0000256" key="1">
    <source>
        <dbReference type="SAM" id="MobiDB-lite"/>
    </source>
</evidence>
<proteinExistence type="predicted"/>
<name>A0A133UZK8_9EURY</name>
<feature type="non-terminal residue" evidence="3">
    <location>
        <position position="1"/>
    </location>
</feature>
<gene>
    <name evidence="3" type="ORF">AKJ42_02900</name>
</gene>
<evidence type="ECO:0000259" key="2">
    <source>
        <dbReference type="SMART" id="SM01373"/>
    </source>
</evidence>
<dbReference type="AlphaFoldDB" id="A0A133UZK8"/>
<accession>A0A133UZK8</accession>
<sequence length="222" mass="25853">KSERLQARKLVPQSQSQSHIRTGKRGGLKVPKEEKTEKEIEEERIEAIREKMGRAAQLILFKHHRQPGAKSWELKRALGKKYPEIVKMLDQELQKIGLTIKEVSEGEDKPARYYATMADHPRLSDRTFGWRIDDMAALVITLSYIQSKRGRAPEKEVKEILREKFPKWRVDQILNKFTKKGYISEDDEGILYIDWRTRAEIDQKELLGRLIGKEGELEDVSG</sequence>
<reference evidence="3 4" key="1">
    <citation type="journal article" date="2016" name="Sci. Rep.">
        <title>Metabolic traits of an uncultured archaeal lineage -MSBL1- from brine pools of the Red Sea.</title>
        <authorList>
            <person name="Mwirichia R."/>
            <person name="Alam I."/>
            <person name="Rashid M."/>
            <person name="Vinu M."/>
            <person name="Ba-Alawi W."/>
            <person name="Anthony Kamau A."/>
            <person name="Kamanda Ngugi D."/>
            <person name="Goker M."/>
            <person name="Klenk H.P."/>
            <person name="Bajic V."/>
            <person name="Stingl U."/>
        </authorList>
    </citation>
    <scope>NUCLEOTIDE SEQUENCE [LARGE SCALE GENOMIC DNA]</scope>
    <source>
        <strain evidence="3">SCGC-AAA261C02</strain>
    </source>
</reference>
<dbReference type="InterPro" id="IPR002190">
    <property type="entry name" value="MHD_dom"/>
</dbReference>
<dbReference type="EMBL" id="LHXW01000034">
    <property type="protein sequence ID" value="KXA99607.1"/>
    <property type="molecule type" value="Genomic_DNA"/>
</dbReference>
<feature type="domain" description="MAGE" evidence="2">
    <location>
        <begin position="55"/>
        <end position="206"/>
    </location>
</feature>
<dbReference type="Proteomes" id="UP000070520">
    <property type="component" value="Unassembled WGS sequence"/>
</dbReference>
<evidence type="ECO:0000313" key="3">
    <source>
        <dbReference type="EMBL" id="KXA99607.1"/>
    </source>
</evidence>
<comment type="caution">
    <text evidence="3">The sequence shown here is derived from an EMBL/GenBank/DDBJ whole genome shotgun (WGS) entry which is preliminary data.</text>
</comment>